<dbReference type="Gene3D" id="1.20.1740.10">
    <property type="entry name" value="Amino acid/polyamine transporter I"/>
    <property type="match status" value="1"/>
</dbReference>
<keyword evidence="4" id="KW-1003">Cell membrane</keyword>
<feature type="transmembrane region" description="Helical" evidence="9">
    <location>
        <begin position="394"/>
        <end position="412"/>
    </location>
</feature>
<organism evidence="11 12">
    <name type="scientific">Sutterella megalosphaeroides</name>
    <dbReference type="NCBI Taxonomy" id="2494234"/>
    <lineage>
        <taxon>Bacteria</taxon>
        <taxon>Pseudomonadati</taxon>
        <taxon>Pseudomonadota</taxon>
        <taxon>Betaproteobacteria</taxon>
        <taxon>Burkholderiales</taxon>
        <taxon>Sutterellaceae</taxon>
        <taxon>Sutterella</taxon>
    </lineage>
</organism>
<feature type="transmembrane region" description="Helical" evidence="9">
    <location>
        <begin position="304"/>
        <end position="331"/>
    </location>
</feature>
<feature type="compositionally biased region" description="Basic and acidic residues" evidence="10">
    <location>
        <begin position="467"/>
        <end position="480"/>
    </location>
</feature>
<dbReference type="NCBIfam" id="TIGR00835">
    <property type="entry name" value="agcS"/>
    <property type="match status" value="1"/>
</dbReference>
<dbReference type="KEGG" id="sutt:SUTMEG_18410"/>
<feature type="transmembrane region" description="Helical" evidence="9">
    <location>
        <begin position="73"/>
        <end position="94"/>
    </location>
</feature>
<feature type="compositionally biased region" description="Basic and acidic residues" evidence="10">
    <location>
        <begin position="490"/>
        <end position="504"/>
    </location>
</feature>
<evidence type="ECO:0000256" key="4">
    <source>
        <dbReference type="ARBA" id="ARBA00022475"/>
    </source>
</evidence>
<dbReference type="InterPro" id="IPR001463">
    <property type="entry name" value="Na/Ala_symport"/>
</dbReference>
<feature type="transmembrane region" description="Helical" evidence="9">
    <location>
        <begin position="182"/>
        <end position="204"/>
    </location>
</feature>
<reference evidence="11 12" key="1">
    <citation type="journal article" date="2018" name="Int. J. Syst. Evol. Microbiol.">
        <title>Mesosutterella multiformis gen. nov., sp. nov., a member of the family Sutterellaceae and Sutterella megalosphaeroides sp. nov., isolated from human faeces.</title>
        <authorList>
            <person name="Sakamoto M."/>
            <person name="Ikeyama N."/>
            <person name="Kunihiro T."/>
            <person name="Iino T."/>
            <person name="Yuki M."/>
            <person name="Ohkuma M."/>
        </authorList>
    </citation>
    <scope>NUCLEOTIDE SEQUENCE [LARGE SCALE GENOMIC DNA]</scope>
    <source>
        <strain evidence="11 12">6FBBBH3</strain>
    </source>
</reference>
<comment type="subcellular location">
    <subcellularLocation>
        <location evidence="9">Cell inner membrane</location>
        <topology evidence="9">Multi-pass membrane protein</topology>
    </subcellularLocation>
    <subcellularLocation>
        <location evidence="1">Cell membrane</location>
        <topology evidence="1">Multi-pass membrane protein</topology>
    </subcellularLocation>
</comment>
<evidence type="ECO:0000256" key="1">
    <source>
        <dbReference type="ARBA" id="ARBA00004651"/>
    </source>
</evidence>
<feature type="transmembrane region" description="Helical" evidence="9">
    <location>
        <begin position="151"/>
        <end position="170"/>
    </location>
</feature>
<keyword evidence="12" id="KW-1185">Reference proteome</keyword>
<dbReference type="FunFam" id="1.20.1740.10:FF:000004">
    <property type="entry name" value="Sodium:alanine symporter family protein"/>
    <property type="match status" value="1"/>
</dbReference>
<dbReference type="GO" id="GO:0005283">
    <property type="term" value="F:amino acid:sodium symporter activity"/>
    <property type="evidence" value="ECO:0007669"/>
    <property type="project" value="InterPro"/>
</dbReference>
<feature type="transmembrane region" description="Helical" evidence="9">
    <location>
        <begin position="351"/>
        <end position="374"/>
    </location>
</feature>
<evidence type="ECO:0000256" key="7">
    <source>
        <dbReference type="ARBA" id="ARBA00022989"/>
    </source>
</evidence>
<evidence type="ECO:0000256" key="6">
    <source>
        <dbReference type="ARBA" id="ARBA00022847"/>
    </source>
</evidence>
<keyword evidence="6 9" id="KW-0769">Symport</keyword>
<feature type="transmembrane region" description="Helical" evidence="9">
    <location>
        <begin position="100"/>
        <end position="121"/>
    </location>
</feature>
<evidence type="ECO:0000256" key="10">
    <source>
        <dbReference type="SAM" id="MobiDB-lite"/>
    </source>
</evidence>
<dbReference type="AlphaFoldDB" id="A0A2Z6IDD6"/>
<proteinExistence type="inferred from homology"/>
<dbReference type="GO" id="GO:0005886">
    <property type="term" value="C:plasma membrane"/>
    <property type="evidence" value="ECO:0007669"/>
    <property type="project" value="UniProtKB-SubCell"/>
</dbReference>
<evidence type="ECO:0000256" key="9">
    <source>
        <dbReference type="RuleBase" id="RU363064"/>
    </source>
</evidence>
<accession>A0A2Z6IDD6</accession>
<dbReference type="PANTHER" id="PTHR30330:SF14">
    <property type="entry name" value="SODIUM_AMINO ACID (ALANINE) SYMPORTER"/>
    <property type="match status" value="1"/>
</dbReference>
<evidence type="ECO:0000256" key="2">
    <source>
        <dbReference type="ARBA" id="ARBA00009261"/>
    </source>
</evidence>
<keyword evidence="8 9" id="KW-0472">Membrane</keyword>
<keyword evidence="9" id="KW-0997">Cell inner membrane</keyword>
<evidence type="ECO:0000256" key="3">
    <source>
        <dbReference type="ARBA" id="ARBA00022448"/>
    </source>
</evidence>
<feature type="region of interest" description="Disordered" evidence="10">
    <location>
        <begin position="459"/>
        <end position="504"/>
    </location>
</feature>
<feature type="transmembrane region" description="Helical" evidence="9">
    <location>
        <begin position="216"/>
        <end position="234"/>
    </location>
</feature>
<dbReference type="Proteomes" id="UP000271003">
    <property type="component" value="Chromosome"/>
</dbReference>
<dbReference type="Pfam" id="PF01235">
    <property type="entry name" value="Na_Ala_symp"/>
    <property type="match status" value="1"/>
</dbReference>
<keyword evidence="5 9" id="KW-0812">Transmembrane</keyword>
<keyword evidence="7 9" id="KW-1133">Transmembrane helix</keyword>
<evidence type="ECO:0000256" key="8">
    <source>
        <dbReference type="ARBA" id="ARBA00023136"/>
    </source>
</evidence>
<name>A0A2Z6IDD6_9BURK</name>
<protein>
    <submittedName>
        <fullName evidence="11">Alanine glycine permease</fullName>
    </submittedName>
</protein>
<dbReference type="EMBL" id="AP018786">
    <property type="protein sequence ID" value="BBF23950.1"/>
    <property type="molecule type" value="Genomic_DNA"/>
</dbReference>
<comment type="similarity">
    <text evidence="2 9">Belongs to the alanine or glycine:cation symporter (AGCS) (TC 2.A.25) family.</text>
</comment>
<dbReference type="RefSeq" id="WP_120177505.1">
    <property type="nucleotide sequence ID" value="NZ_AP018786.1"/>
</dbReference>
<evidence type="ECO:0000256" key="5">
    <source>
        <dbReference type="ARBA" id="ARBA00022692"/>
    </source>
</evidence>
<feature type="transmembrane region" description="Helical" evidence="9">
    <location>
        <begin position="246"/>
        <end position="265"/>
    </location>
</feature>
<dbReference type="PANTHER" id="PTHR30330">
    <property type="entry name" value="AGSS FAMILY TRANSPORTER, SODIUM-ALANINE"/>
    <property type="match status" value="1"/>
</dbReference>
<feature type="transmembrane region" description="Helical" evidence="9">
    <location>
        <begin position="418"/>
        <end position="438"/>
    </location>
</feature>
<keyword evidence="3 9" id="KW-0813">Transport</keyword>
<dbReference type="OrthoDB" id="9806926at2"/>
<gene>
    <name evidence="11" type="ORF">SUTMEG_18410</name>
</gene>
<sequence>MDEFTEIVRSINSLLWGVYCLIPLLVGTGIYFTLKLRLVQIRRFGMAMKHVFGGITLFGKHADKDGMSSFQSLATAIAAQVGTGNLAGVATAMAMGGPGAIFWMWLAAFFGMATIFAEALLGQVYRSRDAHGHILGGPAFYISQGLGNKPLAAFFAVAIIIALGFIGNMVQANSVADAFQTAFGVPVWLTGILLFALAGFIFIGGIRRIASFAEKMVPIMALVYIIGSLTIIVGHGDMFWSALKSIIVGAFDPVAATGGVIGAGVKEAIRYGVARGLFSNEAGMGSTPHAHAIAKVRHPGEQGLAALVGLFVDTFIVLNMTAFVILTTGVLDGKTTGISLTQKAFEVGLGPIGNGFVAVCLLFFAFTTIIGWYFFAEQNVKYLFGNRWVSTYRVIVLCFLMLGSFLHVNLVWELADLFNGLMVIPNVIALIGLSKVVGRVLDDYESNFLKGHTPAYGELSPSGGLPRTEHPARPLREGARWHTTRIRTHREHEPHRGDRAEGEK</sequence>
<evidence type="ECO:0000313" key="12">
    <source>
        <dbReference type="Proteomes" id="UP000271003"/>
    </source>
</evidence>
<feature type="transmembrane region" description="Helical" evidence="9">
    <location>
        <begin position="14"/>
        <end position="34"/>
    </location>
</feature>
<evidence type="ECO:0000313" key="11">
    <source>
        <dbReference type="EMBL" id="BBF23950.1"/>
    </source>
</evidence>
<dbReference type="PROSITE" id="PS00873">
    <property type="entry name" value="NA_ALANINE_SYMP"/>
    <property type="match status" value="1"/>
</dbReference>
<dbReference type="PRINTS" id="PR00175">
    <property type="entry name" value="NAALASMPORT"/>
</dbReference>